<name>A0A917SJB8_9RHOB</name>
<sequence>MADPLPGIGHNNGPSMDEGRAWRVHAWTRAKAQAQEKLPVEIVRLRLRRAAELGMSYRAYAAIRASAGRDPAALVFSSNALGLHVGSSLRPEVHDRIAGLRACLRIGLLTAPLDPVALTEALPLDRLYRAPGPHARWPVLRETMARVQEGRPAAAFVLVGAAPGEAEWAAAGKLGAYLPAEAYFTA</sequence>
<dbReference type="AlphaFoldDB" id="A0A917SJB8"/>
<dbReference type="RefSeq" id="WP_036538199.1">
    <property type="nucleotide sequence ID" value="NZ_BMLF01000001.1"/>
</dbReference>
<protein>
    <submittedName>
        <fullName evidence="1">Uncharacterized protein</fullName>
    </submittedName>
</protein>
<reference evidence="1" key="2">
    <citation type="submission" date="2020-09" db="EMBL/GenBank/DDBJ databases">
        <authorList>
            <person name="Sun Q."/>
            <person name="Zhou Y."/>
        </authorList>
    </citation>
    <scope>NUCLEOTIDE SEQUENCE</scope>
    <source>
        <strain evidence="1">CGMCC 1.6293</strain>
    </source>
</reference>
<accession>A0A917SJB8</accession>
<comment type="caution">
    <text evidence="1">The sequence shown here is derived from an EMBL/GenBank/DDBJ whole genome shotgun (WGS) entry which is preliminary data.</text>
</comment>
<gene>
    <name evidence="1" type="ORF">GCM10011534_02440</name>
</gene>
<dbReference type="Proteomes" id="UP000649829">
    <property type="component" value="Unassembled WGS sequence"/>
</dbReference>
<reference evidence="1" key="1">
    <citation type="journal article" date="2014" name="Int. J. Syst. Evol. Microbiol.">
        <title>Complete genome sequence of Corynebacterium casei LMG S-19264T (=DSM 44701T), isolated from a smear-ripened cheese.</title>
        <authorList>
            <consortium name="US DOE Joint Genome Institute (JGI-PGF)"/>
            <person name="Walter F."/>
            <person name="Albersmeier A."/>
            <person name="Kalinowski J."/>
            <person name="Ruckert C."/>
        </authorList>
    </citation>
    <scope>NUCLEOTIDE SEQUENCE</scope>
    <source>
        <strain evidence="1">CGMCC 1.6293</strain>
    </source>
</reference>
<organism evidence="1 2">
    <name type="scientific">Pseudooceanicola nanhaiensis</name>
    <dbReference type="NCBI Taxonomy" id="375761"/>
    <lineage>
        <taxon>Bacteria</taxon>
        <taxon>Pseudomonadati</taxon>
        <taxon>Pseudomonadota</taxon>
        <taxon>Alphaproteobacteria</taxon>
        <taxon>Rhodobacterales</taxon>
        <taxon>Paracoccaceae</taxon>
        <taxon>Pseudooceanicola</taxon>
    </lineage>
</organism>
<proteinExistence type="predicted"/>
<dbReference type="EMBL" id="BMLF01000001">
    <property type="protein sequence ID" value="GGL84053.1"/>
    <property type="molecule type" value="Genomic_DNA"/>
</dbReference>
<evidence type="ECO:0000313" key="1">
    <source>
        <dbReference type="EMBL" id="GGL84053.1"/>
    </source>
</evidence>
<keyword evidence="2" id="KW-1185">Reference proteome</keyword>
<evidence type="ECO:0000313" key="2">
    <source>
        <dbReference type="Proteomes" id="UP000649829"/>
    </source>
</evidence>